<gene>
    <name evidence="1" type="ORF">SAMN05660429_00364</name>
</gene>
<keyword evidence="2" id="KW-1185">Reference proteome</keyword>
<name>A0A1H9Z910_THASX</name>
<sequence length="650" mass="72607">MKRINQLWLTSILVACLWGCSDNNDNDPYSLIVDVDEIVFEHEVLTSSEEEQRIRAQFEGEGLVLGFAPDSVPVAWLSFYTDRVTDTSARITVSLANEDQIAPGTYETTLRLSTGNAEQGQLISQDIKVTLNIWQLQSTLSSAYIEHIEGEEPPEQIDFSVYSDNTDWTLTSPVDWLTIEQTESEEEGFTDISLNLNTDNLPPEGLKEIQLELTEARTETAKTIDITFAYQENSLIFSPAKLSFFSSGNLTHIAQNIALHTNSGEMPNWSVSSENNWLQLFADPANNTIQVKVDDSVLAEGSHFGSVVIQDTENDETFSIPVSFEKQASTVETQLIADVKADAPLLIDPFAPIAYTFGDNVLSGYHLITTEVVKSLTFEENPLSIISYVEAPNGEFALINALESITDEGGDVSEQQVYFKLTFEPLSYTKFTLPENLISYDPSLFLTWGDKQYVLSRALEFADDALEALGFISTQPFVTSQLRKVPNEPAFVAFNSATNTLHKFSININEYSTFPLKIRKTQTYQDDQLAGLFEFAFNSDGSQLYFSGANAEWLAHLDQVFGTSGRLSANENDITVKVAYDGNGNNYFYRFNPDDGFHFARYDSNQALLVKESLPFGFSQTELLPQWQLIVSYHGDSNTLIVLPMPQIAD</sequence>
<dbReference type="EMBL" id="FOHK01000002">
    <property type="protein sequence ID" value="SES77950.1"/>
    <property type="molecule type" value="Genomic_DNA"/>
</dbReference>
<dbReference type="RefSeq" id="WP_093327217.1">
    <property type="nucleotide sequence ID" value="NZ_AP027363.1"/>
</dbReference>
<dbReference type="Proteomes" id="UP000199308">
    <property type="component" value="Unassembled WGS sequence"/>
</dbReference>
<organism evidence="1 2">
    <name type="scientific">Thalassotalea agarivorans</name>
    <name type="common">Thalassomonas agarivorans</name>
    <dbReference type="NCBI Taxonomy" id="349064"/>
    <lineage>
        <taxon>Bacteria</taxon>
        <taxon>Pseudomonadati</taxon>
        <taxon>Pseudomonadota</taxon>
        <taxon>Gammaproteobacteria</taxon>
        <taxon>Alteromonadales</taxon>
        <taxon>Colwelliaceae</taxon>
        <taxon>Thalassotalea</taxon>
    </lineage>
</organism>
<reference evidence="1 2" key="1">
    <citation type="submission" date="2016-10" db="EMBL/GenBank/DDBJ databases">
        <authorList>
            <person name="de Groot N.N."/>
        </authorList>
    </citation>
    <scope>NUCLEOTIDE SEQUENCE [LARGE SCALE GENOMIC DNA]</scope>
    <source>
        <strain evidence="1 2">DSM 19706</strain>
    </source>
</reference>
<evidence type="ECO:0008006" key="3">
    <source>
        <dbReference type="Google" id="ProtNLM"/>
    </source>
</evidence>
<evidence type="ECO:0000313" key="2">
    <source>
        <dbReference type="Proteomes" id="UP000199308"/>
    </source>
</evidence>
<dbReference type="AlphaFoldDB" id="A0A1H9Z910"/>
<evidence type="ECO:0000313" key="1">
    <source>
        <dbReference type="EMBL" id="SES77950.1"/>
    </source>
</evidence>
<proteinExistence type="predicted"/>
<dbReference type="STRING" id="349064.SAMN05660429_00364"/>
<accession>A0A1H9Z910</accession>
<dbReference type="OrthoDB" id="6218042at2"/>
<protein>
    <recommendedName>
        <fullName evidence="3">BACON domain-containing protein</fullName>
    </recommendedName>
</protein>
<dbReference type="PROSITE" id="PS51257">
    <property type="entry name" value="PROKAR_LIPOPROTEIN"/>
    <property type="match status" value="1"/>
</dbReference>